<dbReference type="Pfam" id="PF10082">
    <property type="entry name" value="BBP2_2"/>
    <property type="match status" value="1"/>
</dbReference>
<comment type="caution">
    <text evidence="4">The sequence shown here is derived from an EMBL/GenBank/DDBJ whole genome shotgun (WGS) entry which is preliminary data.</text>
</comment>
<dbReference type="RefSeq" id="WP_160672734.1">
    <property type="nucleotide sequence ID" value="NZ_WTYN01000001.1"/>
</dbReference>
<keyword evidence="3" id="KW-0998">Cell outer membrane</keyword>
<accession>A0A844YF36</accession>
<dbReference type="SUPFAM" id="SSF56935">
    <property type="entry name" value="Porins"/>
    <property type="match status" value="1"/>
</dbReference>
<protein>
    <submittedName>
        <fullName evidence="4">Outer membrane beta-barrel protein</fullName>
    </submittedName>
</protein>
<gene>
    <name evidence="4" type="ORF">GRI48_05880</name>
</gene>
<keyword evidence="5" id="KW-1185">Reference proteome</keyword>
<keyword evidence="2" id="KW-0472">Membrane</keyword>
<evidence type="ECO:0000313" key="5">
    <source>
        <dbReference type="Proteomes" id="UP000445582"/>
    </source>
</evidence>
<dbReference type="OrthoDB" id="7398962at2"/>
<evidence type="ECO:0000256" key="3">
    <source>
        <dbReference type="ARBA" id="ARBA00023237"/>
    </source>
</evidence>
<dbReference type="Proteomes" id="UP000445582">
    <property type="component" value="Unassembled WGS sequence"/>
</dbReference>
<dbReference type="InterPro" id="IPR036942">
    <property type="entry name" value="Beta-barrel_TonB_sf"/>
</dbReference>
<dbReference type="AlphaFoldDB" id="A0A844YF36"/>
<dbReference type="InterPro" id="IPR018759">
    <property type="entry name" value="BBP2_2"/>
</dbReference>
<dbReference type="EMBL" id="WTYN01000001">
    <property type="protein sequence ID" value="MXO62537.1"/>
    <property type="molecule type" value="Genomic_DNA"/>
</dbReference>
<evidence type="ECO:0000256" key="1">
    <source>
        <dbReference type="ARBA" id="ARBA00004442"/>
    </source>
</evidence>
<name>A0A844YF36_9SPHN</name>
<evidence type="ECO:0000256" key="2">
    <source>
        <dbReference type="ARBA" id="ARBA00023136"/>
    </source>
</evidence>
<organism evidence="4 5">
    <name type="scientific">Qipengyuania oceanensis</name>
    <dbReference type="NCBI Taxonomy" id="1463597"/>
    <lineage>
        <taxon>Bacteria</taxon>
        <taxon>Pseudomonadati</taxon>
        <taxon>Pseudomonadota</taxon>
        <taxon>Alphaproteobacteria</taxon>
        <taxon>Sphingomonadales</taxon>
        <taxon>Erythrobacteraceae</taxon>
        <taxon>Qipengyuania</taxon>
    </lineage>
</organism>
<dbReference type="Gene3D" id="2.40.170.20">
    <property type="entry name" value="TonB-dependent receptor, beta-barrel domain"/>
    <property type="match status" value="1"/>
</dbReference>
<proteinExistence type="predicted"/>
<dbReference type="GO" id="GO:0009279">
    <property type="term" value="C:cell outer membrane"/>
    <property type="evidence" value="ECO:0007669"/>
    <property type="project" value="UniProtKB-SubCell"/>
</dbReference>
<reference evidence="4 5" key="1">
    <citation type="submission" date="2019-12" db="EMBL/GenBank/DDBJ databases">
        <title>Genomic-based taxomic classification of the family Erythrobacteraceae.</title>
        <authorList>
            <person name="Xu L."/>
        </authorList>
    </citation>
    <scope>NUCLEOTIDE SEQUENCE [LARGE SCALE GENOMIC DNA]</scope>
    <source>
        <strain evidence="4 5">MCCC 1A09965</strain>
    </source>
</reference>
<comment type="subcellular location">
    <subcellularLocation>
        <location evidence="1">Cell outer membrane</location>
    </subcellularLocation>
</comment>
<evidence type="ECO:0000313" key="4">
    <source>
        <dbReference type="EMBL" id="MXO62537.1"/>
    </source>
</evidence>
<sequence length="483" mass="53027">MSSLRNSAIRGGKSSAPLAKGACGALSSSAQAGWTDLGDLLAVIRYALFSEEEAGRRLSEVIHLPGPVSDRPAKSRRMRRLVIFLAMLSFSRVAMAQEEPVTTPTDLFDEAEGQGARIAPGLLLNGILEADLVHDSNIYNRPDPAVGDNLAILSPSLILRTDLARHAASLTTGAEIRRHFDETREDSEQYWLDGRARLDLGNRLAFTSRAVLAERIERRGTAGDALRTDEPVEYLEKRASFELARTGGTLELSGGVELARRDYDDATLNGNPIDQSYRDATVESVRIRANYRVSEKTQIFGQVRANRVDYDVDPGISRDSDGYGVLGGVRFAPSALTEIEAGVGFIRQSYDASNVSSKSGVNYYVRANWSPTPRLRVIANGERTFDPSPLIGVPAILRSDFDLRVQRSLGDRLLVEANAQYVQEDFEGIDRQDDRFALRLGVRARVAQHIGASAFAGYRKRSSNRSDLSYDGFTVGLGVRFLL</sequence>